<protein>
    <submittedName>
        <fullName evidence="2">Uncharacterized protein</fullName>
    </submittedName>
</protein>
<accession>A0ABW0SKD5</accession>
<keyword evidence="1" id="KW-1133">Transmembrane helix</keyword>
<sequence>MTQDPAPSGMRENEVPSSLHELYAPPSSRPAVGGVVRTAGRPLWVGYGLGWAAIGFTFLWVVVAFPVFIRFTSIGIGAVAAAVWLGLLVAPTLALIAYLGWRRQWKALLGTALAWASALVLGALLLLLVAGLGRTF</sequence>
<dbReference type="RefSeq" id="WP_386753416.1">
    <property type="nucleotide sequence ID" value="NZ_JBHSNM010000001.1"/>
</dbReference>
<gene>
    <name evidence="2" type="ORF">ACFPN1_04740</name>
</gene>
<feature type="transmembrane region" description="Helical" evidence="1">
    <location>
        <begin position="107"/>
        <end position="132"/>
    </location>
</feature>
<dbReference type="Proteomes" id="UP001596036">
    <property type="component" value="Unassembled WGS sequence"/>
</dbReference>
<feature type="transmembrane region" description="Helical" evidence="1">
    <location>
        <begin position="76"/>
        <end position="101"/>
    </location>
</feature>
<keyword evidence="3" id="KW-1185">Reference proteome</keyword>
<feature type="transmembrane region" description="Helical" evidence="1">
    <location>
        <begin position="44"/>
        <end position="69"/>
    </location>
</feature>
<keyword evidence="1" id="KW-0472">Membrane</keyword>
<organism evidence="2 3">
    <name type="scientific">Lysobacter yangpyeongensis</name>
    <dbReference type="NCBI Taxonomy" id="346182"/>
    <lineage>
        <taxon>Bacteria</taxon>
        <taxon>Pseudomonadati</taxon>
        <taxon>Pseudomonadota</taxon>
        <taxon>Gammaproteobacteria</taxon>
        <taxon>Lysobacterales</taxon>
        <taxon>Lysobacteraceae</taxon>
        <taxon>Lysobacter</taxon>
    </lineage>
</organism>
<evidence type="ECO:0000256" key="1">
    <source>
        <dbReference type="SAM" id="Phobius"/>
    </source>
</evidence>
<dbReference type="EMBL" id="JBHSNM010000001">
    <property type="protein sequence ID" value="MFC5569376.1"/>
    <property type="molecule type" value="Genomic_DNA"/>
</dbReference>
<reference evidence="3" key="1">
    <citation type="journal article" date="2019" name="Int. J. Syst. Evol. Microbiol.">
        <title>The Global Catalogue of Microorganisms (GCM) 10K type strain sequencing project: providing services to taxonomists for standard genome sequencing and annotation.</title>
        <authorList>
            <consortium name="The Broad Institute Genomics Platform"/>
            <consortium name="The Broad Institute Genome Sequencing Center for Infectious Disease"/>
            <person name="Wu L."/>
            <person name="Ma J."/>
        </authorList>
    </citation>
    <scope>NUCLEOTIDE SEQUENCE [LARGE SCALE GENOMIC DNA]</scope>
    <source>
        <strain evidence="3">KACC 11407</strain>
    </source>
</reference>
<evidence type="ECO:0000313" key="3">
    <source>
        <dbReference type="Proteomes" id="UP001596036"/>
    </source>
</evidence>
<name>A0ABW0SKD5_9GAMM</name>
<comment type="caution">
    <text evidence="2">The sequence shown here is derived from an EMBL/GenBank/DDBJ whole genome shotgun (WGS) entry which is preliminary data.</text>
</comment>
<keyword evidence="1" id="KW-0812">Transmembrane</keyword>
<evidence type="ECO:0000313" key="2">
    <source>
        <dbReference type="EMBL" id="MFC5569376.1"/>
    </source>
</evidence>
<proteinExistence type="predicted"/>